<reference evidence="2" key="1">
    <citation type="journal article" date="2023" name="Science">
        <title>Genome structures resolve the early diversification of teleost fishes.</title>
        <authorList>
            <person name="Parey E."/>
            <person name="Louis A."/>
            <person name="Montfort J."/>
            <person name="Bouchez O."/>
            <person name="Roques C."/>
            <person name="Iampietro C."/>
            <person name="Lluch J."/>
            <person name="Castinel A."/>
            <person name="Donnadieu C."/>
            <person name="Desvignes T."/>
            <person name="Floi Bucao C."/>
            <person name="Jouanno E."/>
            <person name="Wen M."/>
            <person name="Mejri S."/>
            <person name="Dirks R."/>
            <person name="Jansen H."/>
            <person name="Henkel C."/>
            <person name="Chen W.J."/>
            <person name="Zahm M."/>
            <person name="Cabau C."/>
            <person name="Klopp C."/>
            <person name="Thompson A.W."/>
            <person name="Robinson-Rechavi M."/>
            <person name="Braasch I."/>
            <person name="Lecointre G."/>
            <person name="Bobe J."/>
            <person name="Postlethwait J.H."/>
            <person name="Berthelot C."/>
            <person name="Roest Crollius H."/>
            <person name="Guiguen Y."/>
        </authorList>
    </citation>
    <scope>NUCLEOTIDE SEQUENCE</scope>
    <source>
        <strain evidence="2">NC1722</strain>
    </source>
</reference>
<dbReference type="AlphaFoldDB" id="A0AAD7RZ27"/>
<proteinExistence type="predicted"/>
<feature type="region of interest" description="Disordered" evidence="1">
    <location>
        <begin position="34"/>
        <end position="54"/>
    </location>
</feature>
<evidence type="ECO:0000313" key="3">
    <source>
        <dbReference type="Proteomes" id="UP001221898"/>
    </source>
</evidence>
<gene>
    <name evidence="2" type="ORF">AAFF_G00068970</name>
</gene>
<evidence type="ECO:0000313" key="2">
    <source>
        <dbReference type="EMBL" id="KAJ8392993.1"/>
    </source>
</evidence>
<keyword evidence="3" id="KW-1185">Reference proteome</keyword>
<evidence type="ECO:0000256" key="1">
    <source>
        <dbReference type="SAM" id="MobiDB-lite"/>
    </source>
</evidence>
<accession>A0AAD7RZ27</accession>
<dbReference type="EMBL" id="JAINUG010000141">
    <property type="protein sequence ID" value="KAJ8392993.1"/>
    <property type="molecule type" value="Genomic_DNA"/>
</dbReference>
<sequence>MTRGAGPTAPDLININIRWILEYRGRCAPSTPAGFTSVTRTRHHGPPLGYGDGNGDRPKRNCVRCEIGGKYWSMCASRPGGHFICVLGSLGDFGGREAFVVCVG</sequence>
<protein>
    <submittedName>
        <fullName evidence="2">Uncharacterized protein</fullName>
    </submittedName>
</protein>
<organism evidence="2 3">
    <name type="scientific">Aldrovandia affinis</name>
    <dbReference type="NCBI Taxonomy" id="143900"/>
    <lineage>
        <taxon>Eukaryota</taxon>
        <taxon>Metazoa</taxon>
        <taxon>Chordata</taxon>
        <taxon>Craniata</taxon>
        <taxon>Vertebrata</taxon>
        <taxon>Euteleostomi</taxon>
        <taxon>Actinopterygii</taxon>
        <taxon>Neopterygii</taxon>
        <taxon>Teleostei</taxon>
        <taxon>Notacanthiformes</taxon>
        <taxon>Halosauridae</taxon>
        <taxon>Aldrovandia</taxon>
    </lineage>
</organism>
<dbReference type="Proteomes" id="UP001221898">
    <property type="component" value="Unassembled WGS sequence"/>
</dbReference>
<name>A0AAD7RZ27_9TELE</name>
<comment type="caution">
    <text evidence="2">The sequence shown here is derived from an EMBL/GenBank/DDBJ whole genome shotgun (WGS) entry which is preliminary data.</text>
</comment>